<name>A0A972NVE4_9BURK</name>
<dbReference type="Gene3D" id="1.10.150.240">
    <property type="entry name" value="Putative phosphatase, domain 2"/>
    <property type="match status" value="1"/>
</dbReference>
<evidence type="ECO:0000313" key="1">
    <source>
        <dbReference type="EMBL" id="NPT59806.1"/>
    </source>
</evidence>
<dbReference type="InterPro" id="IPR023198">
    <property type="entry name" value="PGP-like_dom2"/>
</dbReference>
<protein>
    <submittedName>
        <fullName evidence="1">Uncharacterized protein</fullName>
    </submittedName>
</protein>
<dbReference type="Proteomes" id="UP000655523">
    <property type="component" value="Unassembled WGS sequence"/>
</dbReference>
<keyword evidence="2" id="KW-1185">Reference proteome</keyword>
<evidence type="ECO:0000313" key="2">
    <source>
        <dbReference type="Proteomes" id="UP000655523"/>
    </source>
</evidence>
<proteinExistence type="predicted"/>
<gene>
    <name evidence="1" type="ORF">GNZ13_35945</name>
</gene>
<sequence length="129" mass="14392">MSHARANAHETEHDQDMQAQLCAYNTAFAELGLRFRWDERTLASLATIDGERERIAAYLEAHHAHLLKAYSAEFLSQAILEKKSARYPVCFATRRESTASVNNASDLLRAGSQWERSSCDPDLPALAGV</sequence>
<organism evidence="1 2">
    <name type="scientific">Paraburkholderia elongata</name>
    <dbReference type="NCBI Taxonomy" id="2675747"/>
    <lineage>
        <taxon>Bacteria</taxon>
        <taxon>Pseudomonadati</taxon>
        <taxon>Pseudomonadota</taxon>
        <taxon>Betaproteobacteria</taxon>
        <taxon>Burkholderiales</taxon>
        <taxon>Burkholderiaceae</taxon>
        <taxon>Paraburkholderia</taxon>
    </lineage>
</organism>
<comment type="caution">
    <text evidence="1">The sequence shown here is derived from an EMBL/GenBank/DDBJ whole genome shotgun (WGS) entry which is preliminary data.</text>
</comment>
<dbReference type="AlphaFoldDB" id="A0A972NVE4"/>
<reference evidence="1 2" key="1">
    <citation type="submission" date="2019-11" db="EMBL/GenBank/DDBJ databases">
        <title>Metabolism of dissolved organic matter in forest soils.</title>
        <authorList>
            <person name="Cyle K.T."/>
            <person name="Wilhelm R.C."/>
            <person name="Martinez C.E."/>
        </authorList>
    </citation>
    <scope>NUCLEOTIDE SEQUENCE [LARGE SCALE GENOMIC DNA]</scope>
    <source>
        <strain evidence="1 2">5N</strain>
    </source>
</reference>
<dbReference type="RefSeq" id="WP_172173567.1">
    <property type="nucleotide sequence ID" value="NZ_WOEZ01000199.1"/>
</dbReference>
<dbReference type="EMBL" id="WOEZ01000199">
    <property type="protein sequence ID" value="NPT59806.1"/>
    <property type="molecule type" value="Genomic_DNA"/>
</dbReference>
<accession>A0A972NVE4</accession>